<comment type="cofactor">
    <cofactor evidence="1">
        <name>Mg(2+)</name>
        <dbReference type="ChEBI" id="CHEBI:18420"/>
    </cofactor>
</comment>
<name>A0A073K6Z7_9BACI</name>
<dbReference type="InterPro" id="IPR005218">
    <property type="entry name" value="Diacylglycerol/lipid_kinase"/>
</dbReference>
<dbReference type="Gene3D" id="3.40.50.10330">
    <property type="entry name" value="Probable inorganic polyphosphate/atp-NAD kinase, domain 1"/>
    <property type="match status" value="1"/>
</dbReference>
<dbReference type="OrthoDB" id="142078at2"/>
<organism evidence="12 13">
    <name type="scientific">Bacillus gaemokensis</name>
    <dbReference type="NCBI Taxonomy" id="574375"/>
    <lineage>
        <taxon>Bacteria</taxon>
        <taxon>Bacillati</taxon>
        <taxon>Bacillota</taxon>
        <taxon>Bacilli</taxon>
        <taxon>Bacillales</taxon>
        <taxon>Bacillaceae</taxon>
        <taxon>Bacillus</taxon>
        <taxon>Bacillus cereus group</taxon>
    </lineage>
</organism>
<comment type="similarity">
    <text evidence="2">Belongs to the diacylglycerol/lipid kinase family.</text>
</comment>
<proteinExistence type="inferred from homology"/>
<keyword evidence="3" id="KW-0444">Lipid biosynthesis</keyword>
<dbReference type="PANTHER" id="PTHR12358">
    <property type="entry name" value="SPHINGOSINE KINASE"/>
    <property type="match status" value="1"/>
</dbReference>
<evidence type="ECO:0000256" key="6">
    <source>
        <dbReference type="ARBA" id="ARBA00022777"/>
    </source>
</evidence>
<dbReference type="eggNOG" id="COG1597">
    <property type="taxonomic scope" value="Bacteria"/>
</dbReference>
<evidence type="ECO:0000256" key="7">
    <source>
        <dbReference type="ARBA" id="ARBA00022840"/>
    </source>
</evidence>
<evidence type="ECO:0000256" key="10">
    <source>
        <dbReference type="ARBA" id="ARBA00023264"/>
    </source>
</evidence>
<dbReference type="InterPro" id="IPR016064">
    <property type="entry name" value="NAD/diacylglycerol_kinase_sf"/>
</dbReference>
<comment type="caution">
    <text evidence="12">The sequence shown here is derived from an EMBL/GenBank/DDBJ whole genome shotgun (WGS) entry which is preliminary data.</text>
</comment>
<sequence length="300" mass="32836">MPKTTFNKVLLIVNPKAGQGDLHTNLSKIVPPLASAFPDLRILHTKKQGDATKYCQQFAKDVDLIVVFGGDGTVFECTNGLAPLEIRPTLAIIPGGTCNDFSRTLGVPQNIGEAAKLIVKGHTKPIDIAKANNQHFLNFWGIGLVSEVSNNIDADEKAKLGKIGYYLSTIRTVKNAETFPVKITYDGQIYEDEAVLVMVGNGEYLGGIPSFIPNVKCDDGALDIFVVRSTGIQAFKDYIGKKLFEDTNNNDIVHVKAKSIHIETQEKKEVDTDGESSLHTPCHIELLPGHFTMIYNPELV</sequence>
<evidence type="ECO:0000313" key="12">
    <source>
        <dbReference type="EMBL" id="KEK23044.1"/>
    </source>
</evidence>
<dbReference type="AlphaFoldDB" id="A0A073K6Z7"/>
<protein>
    <submittedName>
        <fullName evidence="12">Bis(5'-nucleosyl)-tetraphosphatase</fullName>
    </submittedName>
</protein>
<evidence type="ECO:0000256" key="9">
    <source>
        <dbReference type="ARBA" id="ARBA00023209"/>
    </source>
</evidence>
<evidence type="ECO:0000256" key="4">
    <source>
        <dbReference type="ARBA" id="ARBA00022679"/>
    </source>
</evidence>
<keyword evidence="10" id="KW-1208">Phospholipid metabolism</keyword>
<keyword evidence="7" id="KW-0067">ATP-binding</keyword>
<dbReference type="NCBIfam" id="TIGR00147">
    <property type="entry name" value="YegS/Rv2252/BmrU family lipid kinase"/>
    <property type="match status" value="1"/>
</dbReference>
<keyword evidence="13" id="KW-1185">Reference proteome</keyword>
<dbReference type="GO" id="GO:0005524">
    <property type="term" value="F:ATP binding"/>
    <property type="evidence" value="ECO:0007669"/>
    <property type="project" value="UniProtKB-KW"/>
</dbReference>
<dbReference type="InterPro" id="IPR045540">
    <property type="entry name" value="YegS/DAGK_C"/>
</dbReference>
<keyword evidence="4" id="KW-0808">Transferase</keyword>
<evidence type="ECO:0000256" key="5">
    <source>
        <dbReference type="ARBA" id="ARBA00022741"/>
    </source>
</evidence>
<dbReference type="STRING" id="574375.AZF08_22500"/>
<dbReference type="Pfam" id="PF00781">
    <property type="entry name" value="DAGK_cat"/>
    <property type="match status" value="1"/>
</dbReference>
<evidence type="ECO:0000256" key="2">
    <source>
        <dbReference type="ARBA" id="ARBA00005983"/>
    </source>
</evidence>
<dbReference type="InterPro" id="IPR001206">
    <property type="entry name" value="Diacylglycerol_kinase_cat_dom"/>
</dbReference>
<dbReference type="EMBL" id="JOTM01000021">
    <property type="protein sequence ID" value="KEK23044.1"/>
    <property type="molecule type" value="Genomic_DNA"/>
</dbReference>
<dbReference type="GO" id="GO:0005886">
    <property type="term" value="C:plasma membrane"/>
    <property type="evidence" value="ECO:0007669"/>
    <property type="project" value="TreeGrafter"/>
</dbReference>
<keyword evidence="5" id="KW-0547">Nucleotide-binding</keyword>
<accession>A0A073K6Z7</accession>
<dbReference type="InterPro" id="IPR017438">
    <property type="entry name" value="ATP-NAD_kinase_N"/>
</dbReference>
<dbReference type="Proteomes" id="UP000027778">
    <property type="component" value="Unassembled WGS sequence"/>
</dbReference>
<feature type="domain" description="DAGKc" evidence="11">
    <location>
        <begin position="4"/>
        <end position="135"/>
    </location>
</feature>
<evidence type="ECO:0000256" key="3">
    <source>
        <dbReference type="ARBA" id="ARBA00022516"/>
    </source>
</evidence>
<reference evidence="12 13" key="1">
    <citation type="submission" date="2014-06" db="EMBL/GenBank/DDBJ databases">
        <title>Draft genome sequence of Bacillus gaemokensis JCM 15801 (MCCC 1A00707).</title>
        <authorList>
            <person name="Lai Q."/>
            <person name="Liu Y."/>
            <person name="Shao Z."/>
        </authorList>
    </citation>
    <scope>NUCLEOTIDE SEQUENCE [LARGE SCALE GENOMIC DNA]</scope>
    <source>
        <strain evidence="12 13">JCM 15801</strain>
    </source>
</reference>
<dbReference type="Pfam" id="PF19279">
    <property type="entry name" value="YegS_C"/>
    <property type="match status" value="1"/>
</dbReference>
<evidence type="ECO:0000256" key="1">
    <source>
        <dbReference type="ARBA" id="ARBA00001946"/>
    </source>
</evidence>
<dbReference type="SUPFAM" id="SSF111331">
    <property type="entry name" value="NAD kinase/diacylglycerol kinase-like"/>
    <property type="match status" value="1"/>
</dbReference>
<dbReference type="Gene3D" id="2.60.200.40">
    <property type="match status" value="1"/>
</dbReference>
<dbReference type="RefSeq" id="WP_033676307.1">
    <property type="nucleotide sequence ID" value="NZ_JOTM01000021.1"/>
</dbReference>
<keyword evidence="9" id="KW-0594">Phospholipid biosynthesis</keyword>
<dbReference type="GO" id="GO:0004143">
    <property type="term" value="F:ATP-dependent diacylglycerol kinase activity"/>
    <property type="evidence" value="ECO:0007669"/>
    <property type="project" value="TreeGrafter"/>
</dbReference>
<keyword evidence="6" id="KW-0418">Kinase</keyword>
<evidence type="ECO:0000313" key="13">
    <source>
        <dbReference type="Proteomes" id="UP000027778"/>
    </source>
</evidence>
<evidence type="ECO:0000259" key="11">
    <source>
        <dbReference type="PROSITE" id="PS50146"/>
    </source>
</evidence>
<dbReference type="SMART" id="SM00046">
    <property type="entry name" value="DAGKc"/>
    <property type="match status" value="1"/>
</dbReference>
<gene>
    <name evidence="12" type="ORF">BAGA_14540</name>
</gene>
<dbReference type="PROSITE" id="PS50146">
    <property type="entry name" value="DAGK"/>
    <property type="match status" value="1"/>
</dbReference>
<dbReference type="GO" id="GO:0008654">
    <property type="term" value="P:phospholipid biosynthetic process"/>
    <property type="evidence" value="ECO:0007669"/>
    <property type="project" value="UniProtKB-KW"/>
</dbReference>
<evidence type="ECO:0000256" key="8">
    <source>
        <dbReference type="ARBA" id="ARBA00023098"/>
    </source>
</evidence>
<keyword evidence="8" id="KW-0443">Lipid metabolism</keyword>
<dbReference type="PANTHER" id="PTHR12358:SF107">
    <property type="entry name" value="LIPID KINASE BMRU-RELATED"/>
    <property type="match status" value="1"/>
</dbReference>
<dbReference type="InterPro" id="IPR050187">
    <property type="entry name" value="Lipid_Phosphate_FormReg"/>
</dbReference>